<reference evidence="1" key="1">
    <citation type="submission" date="2014-11" db="EMBL/GenBank/DDBJ databases">
        <authorList>
            <person name="Amaro Gonzalez C."/>
        </authorList>
    </citation>
    <scope>NUCLEOTIDE SEQUENCE</scope>
</reference>
<dbReference type="EMBL" id="GBXM01055805">
    <property type="protein sequence ID" value="JAH52772.1"/>
    <property type="molecule type" value="Transcribed_RNA"/>
</dbReference>
<sequence>MHKHTDTLSFKFAWFKFKDKSSPNMASELQHGPYCARSFAETGSTFACPAAESSTLKVQSSKVTMQS</sequence>
<reference evidence="1" key="2">
    <citation type="journal article" date="2015" name="Fish Shellfish Immunol.">
        <title>Early steps in the European eel (Anguilla anguilla)-Vibrio vulnificus interaction in the gills: Role of the RtxA13 toxin.</title>
        <authorList>
            <person name="Callol A."/>
            <person name="Pajuelo D."/>
            <person name="Ebbesson L."/>
            <person name="Teles M."/>
            <person name="MacKenzie S."/>
            <person name="Amaro C."/>
        </authorList>
    </citation>
    <scope>NUCLEOTIDE SEQUENCE</scope>
</reference>
<organism evidence="1">
    <name type="scientific">Anguilla anguilla</name>
    <name type="common">European freshwater eel</name>
    <name type="synonym">Muraena anguilla</name>
    <dbReference type="NCBI Taxonomy" id="7936"/>
    <lineage>
        <taxon>Eukaryota</taxon>
        <taxon>Metazoa</taxon>
        <taxon>Chordata</taxon>
        <taxon>Craniata</taxon>
        <taxon>Vertebrata</taxon>
        <taxon>Euteleostomi</taxon>
        <taxon>Actinopterygii</taxon>
        <taxon>Neopterygii</taxon>
        <taxon>Teleostei</taxon>
        <taxon>Anguilliformes</taxon>
        <taxon>Anguillidae</taxon>
        <taxon>Anguilla</taxon>
    </lineage>
</organism>
<accession>A0A0E9TH59</accession>
<evidence type="ECO:0000313" key="1">
    <source>
        <dbReference type="EMBL" id="JAH52772.1"/>
    </source>
</evidence>
<proteinExistence type="predicted"/>
<dbReference type="AlphaFoldDB" id="A0A0E9TH59"/>
<protein>
    <submittedName>
        <fullName evidence="1">Uncharacterized protein</fullName>
    </submittedName>
</protein>
<name>A0A0E9TH59_ANGAN</name>